<dbReference type="RefSeq" id="WP_056993768.1">
    <property type="nucleotide sequence ID" value="NZ_JQBA01000004.1"/>
</dbReference>
<keyword evidence="2" id="KW-0676">Redox-active center</keyword>
<accession>A0A0R2GY86</accession>
<dbReference type="SUPFAM" id="SSF52833">
    <property type="entry name" value="Thioredoxin-like"/>
    <property type="match status" value="1"/>
</dbReference>
<sequence>MPTFYCYQRCSTCKKAERWLVEHGVAFDKVDLVATPPAEVDLLRWLTANQARGLRYFFNTSGQHYRQLGLKDQLDTMTLQQAAQLLASDGKLIKRPLMVEGEHVTAGFKPAVYEQEWLS</sequence>
<dbReference type="STRING" id="1203076.GCA_000312405_00293"/>
<keyword evidence="1" id="KW-1015">Disulfide bond</keyword>
<dbReference type="eggNOG" id="COG1393">
    <property type="taxonomic scope" value="Bacteria"/>
</dbReference>
<evidence type="ECO:0000256" key="3">
    <source>
        <dbReference type="PROSITE-ProRule" id="PRU01282"/>
    </source>
</evidence>
<dbReference type="PANTHER" id="PTHR30041:SF8">
    <property type="entry name" value="PROTEIN YFFB"/>
    <property type="match status" value="1"/>
</dbReference>
<organism evidence="4 5">
    <name type="scientific">Limosilactobacillus ingluviei</name>
    <dbReference type="NCBI Taxonomy" id="148604"/>
    <lineage>
        <taxon>Bacteria</taxon>
        <taxon>Bacillati</taxon>
        <taxon>Bacillota</taxon>
        <taxon>Bacilli</taxon>
        <taxon>Lactobacillales</taxon>
        <taxon>Lactobacillaceae</taxon>
        <taxon>Limosilactobacillus</taxon>
    </lineage>
</organism>
<comment type="caution">
    <text evidence="4">The sequence shown here is derived from an EMBL/GenBank/DDBJ whole genome shotgun (WGS) entry which is preliminary data.</text>
</comment>
<dbReference type="Gene3D" id="3.40.30.10">
    <property type="entry name" value="Glutaredoxin"/>
    <property type="match status" value="1"/>
</dbReference>
<keyword evidence="5" id="KW-1185">Reference proteome</keyword>
<dbReference type="Proteomes" id="UP000051639">
    <property type="component" value="Unassembled WGS sequence"/>
</dbReference>
<evidence type="ECO:0000313" key="5">
    <source>
        <dbReference type="Proteomes" id="UP000051639"/>
    </source>
</evidence>
<name>A0A0R2GY86_9LACO</name>
<dbReference type="InterPro" id="IPR006660">
    <property type="entry name" value="Arsenate_reductase-like"/>
</dbReference>
<dbReference type="EMBL" id="JQBA01000004">
    <property type="protein sequence ID" value="KRN45262.1"/>
    <property type="molecule type" value="Genomic_DNA"/>
</dbReference>
<dbReference type="AlphaFoldDB" id="A0A0R2GY86"/>
<dbReference type="PATRIC" id="fig|148604.4.peg.1429"/>
<evidence type="ECO:0000256" key="2">
    <source>
        <dbReference type="ARBA" id="ARBA00023284"/>
    </source>
</evidence>
<proteinExistence type="inferred from homology"/>
<dbReference type="InterPro" id="IPR006504">
    <property type="entry name" value="Tscrpt_reg_Spx/MgsR"/>
</dbReference>
<gene>
    <name evidence="4" type="ORF">IV41_GL001395</name>
</gene>
<dbReference type="PROSITE" id="PS51353">
    <property type="entry name" value="ARSC"/>
    <property type="match status" value="1"/>
</dbReference>
<reference evidence="4 5" key="1">
    <citation type="journal article" date="2015" name="Genome Announc.">
        <title>Expanding the biotechnology potential of lactobacilli through comparative genomics of 213 strains and associated genera.</title>
        <authorList>
            <person name="Sun Z."/>
            <person name="Harris H.M."/>
            <person name="McCann A."/>
            <person name="Guo C."/>
            <person name="Argimon S."/>
            <person name="Zhang W."/>
            <person name="Yang X."/>
            <person name="Jeffery I.B."/>
            <person name="Cooney J.C."/>
            <person name="Kagawa T.F."/>
            <person name="Liu W."/>
            <person name="Song Y."/>
            <person name="Salvetti E."/>
            <person name="Wrobel A."/>
            <person name="Rasinkangas P."/>
            <person name="Parkhill J."/>
            <person name="Rea M.C."/>
            <person name="O'Sullivan O."/>
            <person name="Ritari J."/>
            <person name="Douillard F.P."/>
            <person name="Paul Ross R."/>
            <person name="Yang R."/>
            <person name="Briner A.E."/>
            <person name="Felis G.E."/>
            <person name="de Vos W.M."/>
            <person name="Barrangou R."/>
            <person name="Klaenhammer T.R."/>
            <person name="Caufield P.W."/>
            <person name="Cui Y."/>
            <person name="Zhang H."/>
            <person name="O'Toole P.W."/>
        </authorList>
    </citation>
    <scope>NUCLEOTIDE SEQUENCE [LARGE SCALE GENOMIC DNA]</scope>
    <source>
        <strain evidence="4 5">DSM 14792</strain>
    </source>
</reference>
<dbReference type="Pfam" id="PF03960">
    <property type="entry name" value="ArsC"/>
    <property type="match status" value="1"/>
</dbReference>
<evidence type="ECO:0000313" key="4">
    <source>
        <dbReference type="EMBL" id="KRN45262.1"/>
    </source>
</evidence>
<comment type="similarity">
    <text evidence="3">Belongs to the ArsC family.</text>
</comment>
<dbReference type="CDD" id="cd03036">
    <property type="entry name" value="ArsC_like"/>
    <property type="match status" value="1"/>
</dbReference>
<dbReference type="PANTHER" id="PTHR30041">
    <property type="entry name" value="ARSENATE REDUCTASE"/>
    <property type="match status" value="1"/>
</dbReference>
<dbReference type="OrthoDB" id="9794155at2"/>
<dbReference type="InterPro" id="IPR036249">
    <property type="entry name" value="Thioredoxin-like_sf"/>
</dbReference>
<dbReference type="NCBIfam" id="TIGR01617">
    <property type="entry name" value="arsC_related"/>
    <property type="match status" value="1"/>
</dbReference>
<evidence type="ECO:0000256" key="1">
    <source>
        <dbReference type="ARBA" id="ARBA00023157"/>
    </source>
</evidence>
<protein>
    <submittedName>
        <fullName evidence="4">Arsenate reductase</fullName>
    </submittedName>
</protein>